<evidence type="ECO:0008006" key="10">
    <source>
        <dbReference type="Google" id="ProtNLM"/>
    </source>
</evidence>
<feature type="transmembrane region" description="Helical" evidence="7">
    <location>
        <begin position="214"/>
        <end position="231"/>
    </location>
</feature>
<sequence>MTFAGGLGYALIALGPAIALFFTVIVGKPFLILTLIVSILSWLISLVLIAGVWRAFLPGESNVWVYIPLLLSAVCCQEAARRLFWHVYLRVEDILDKIAVKLSKPRLHAVDKLEIALAFGLGHGLAHVIFFCVALLTPSFGPATYYIPSCSRMSFFLMSALTGLGFLIIHTFSMIIAFDGHADGKKSQQLFAPGMHLFATFATLVNLVDGGCVYGVSATLFCALVTSAVCWKIQWDKTGADPFPSSSLSRTHH</sequence>
<evidence type="ECO:0000313" key="9">
    <source>
        <dbReference type="Proteomes" id="UP001633002"/>
    </source>
</evidence>
<reference evidence="8 9" key="1">
    <citation type="submission" date="2024-09" db="EMBL/GenBank/DDBJ databases">
        <title>Chromosome-scale assembly of Riccia sorocarpa.</title>
        <authorList>
            <person name="Paukszto L."/>
        </authorList>
    </citation>
    <scope>NUCLEOTIDE SEQUENCE [LARGE SCALE GENOMIC DNA]</scope>
    <source>
        <strain evidence="8">LP-2024</strain>
        <tissue evidence="8">Aerial parts of the thallus</tissue>
    </source>
</reference>
<gene>
    <name evidence="8" type="ORF">R1sor_021201</name>
</gene>
<protein>
    <recommendedName>
        <fullName evidence="10">Gamma-secretase subunit APH1-like</fullName>
    </recommendedName>
</protein>
<dbReference type="InterPro" id="IPR009294">
    <property type="entry name" value="Aph-1"/>
</dbReference>
<evidence type="ECO:0000256" key="3">
    <source>
        <dbReference type="ARBA" id="ARBA00022692"/>
    </source>
</evidence>
<comment type="similarity">
    <text evidence="2">Belongs to the APH-1 family.</text>
</comment>
<comment type="subcellular location">
    <subcellularLocation>
        <location evidence="1">Membrane</location>
        <topology evidence="1">Multi-pass membrane protein</topology>
    </subcellularLocation>
</comment>
<evidence type="ECO:0000256" key="1">
    <source>
        <dbReference type="ARBA" id="ARBA00004141"/>
    </source>
</evidence>
<evidence type="ECO:0000256" key="7">
    <source>
        <dbReference type="SAM" id="Phobius"/>
    </source>
</evidence>
<evidence type="ECO:0000256" key="6">
    <source>
        <dbReference type="ARBA" id="ARBA00023136"/>
    </source>
</evidence>
<keyword evidence="6 7" id="KW-0472">Membrane</keyword>
<evidence type="ECO:0000313" key="8">
    <source>
        <dbReference type="EMBL" id="KAL3678245.1"/>
    </source>
</evidence>
<feature type="transmembrane region" description="Helical" evidence="7">
    <location>
        <begin position="33"/>
        <end position="57"/>
    </location>
</feature>
<feature type="transmembrane region" description="Helical" evidence="7">
    <location>
        <begin position="115"/>
        <end position="136"/>
    </location>
</feature>
<keyword evidence="3 7" id="KW-0812">Transmembrane</keyword>
<proteinExistence type="inferred from homology"/>
<dbReference type="AlphaFoldDB" id="A0ABD3GJI3"/>
<feature type="transmembrane region" description="Helical" evidence="7">
    <location>
        <begin position="156"/>
        <end position="178"/>
    </location>
</feature>
<evidence type="ECO:0000256" key="5">
    <source>
        <dbReference type="ARBA" id="ARBA00022989"/>
    </source>
</evidence>
<name>A0ABD3GJI3_9MARC</name>
<feature type="transmembrane region" description="Helical" evidence="7">
    <location>
        <begin position="190"/>
        <end position="208"/>
    </location>
</feature>
<organism evidence="8 9">
    <name type="scientific">Riccia sorocarpa</name>
    <dbReference type="NCBI Taxonomy" id="122646"/>
    <lineage>
        <taxon>Eukaryota</taxon>
        <taxon>Viridiplantae</taxon>
        <taxon>Streptophyta</taxon>
        <taxon>Embryophyta</taxon>
        <taxon>Marchantiophyta</taxon>
        <taxon>Marchantiopsida</taxon>
        <taxon>Marchantiidae</taxon>
        <taxon>Marchantiales</taxon>
        <taxon>Ricciaceae</taxon>
        <taxon>Riccia</taxon>
    </lineage>
</organism>
<feature type="transmembrane region" description="Helical" evidence="7">
    <location>
        <begin position="6"/>
        <end position="26"/>
    </location>
</feature>
<dbReference type="PANTHER" id="PTHR12889">
    <property type="entry name" value="GAMMA-SECRETASE SUBUNIT APH-1"/>
    <property type="match status" value="1"/>
</dbReference>
<keyword evidence="4" id="KW-0914">Notch signaling pathway</keyword>
<keyword evidence="5 7" id="KW-1133">Transmembrane helix</keyword>
<comment type="caution">
    <text evidence="8">The sequence shown here is derived from an EMBL/GenBank/DDBJ whole genome shotgun (WGS) entry which is preliminary data.</text>
</comment>
<evidence type="ECO:0000256" key="4">
    <source>
        <dbReference type="ARBA" id="ARBA00022976"/>
    </source>
</evidence>
<dbReference type="Pfam" id="PF06105">
    <property type="entry name" value="Aph-1"/>
    <property type="match status" value="1"/>
</dbReference>
<dbReference type="Proteomes" id="UP001633002">
    <property type="component" value="Unassembled WGS sequence"/>
</dbReference>
<keyword evidence="9" id="KW-1185">Reference proteome</keyword>
<evidence type="ECO:0000256" key="2">
    <source>
        <dbReference type="ARBA" id="ARBA00005577"/>
    </source>
</evidence>
<accession>A0ABD3GJI3</accession>
<dbReference type="GO" id="GO:0007219">
    <property type="term" value="P:Notch signaling pathway"/>
    <property type="evidence" value="ECO:0007669"/>
    <property type="project" value="UniProtKB-KW"/>
</dbReference>
<dbReference type="GO" id="GO:0016020">
    <property type="term" value="C:membrane"/>
    <property type="evidence" value="ECO:0007669"/>
    <property type="project" value="UniProtKB-SubCell"/>
</dbReference>
<dbReference type="EMBL" id="JBJQOH010000007">
    <property type="protein sequence ID" value="KAL3678245.1"/>
    <property type="molecule type" value="Genomic_DNA"/>
</dbReference>